<feature type="compositionally biased region" description="Basic and acidic residues" evidence="1">
    <location>
        <begin position="21"/>
        <end position="31"/>
    </location>
</feature>
<reference evidence="2 3" key="1">
    <citation type="submission" date="2016-03" db="EMBL/GenBank/DDBJ databases">
        <title>Choanephora cucurbitarum.</title>
        <authorList>
            <person name="Min B."/>
            <person name="Park H."/>
            <person name="Park J.-H."/>
            <person name="Shin H.-D."/>
            <person name="Choi I.-G."/>
        </authorList>
    </citation>
    <scope>NUCLEOTIDE SEQUENCE [LARGE SCALE GENOMIC DNA]</scope>
    <source>
        <strain evidence="2 3">KUS-F28377</strain>
    </source>
</reference>
<organism evidence="2 3">
    <name type="scientific">Choanephora cucurbitarum</name>
    <dbReference type="NCBI Taxonomy" id="101091"/>
    <lineage>
        <taxon>Eukaryota</taxon>
        <taxon>Fungi</taxon>
        <taxon>Fungi incertae sedis</taxon>
        <taxon>Mucoromycota</taxon>
        <taxon>Mucoromycotina</taxon>
        <taxon>Mucoromycetes</taxon>
        <taxon>Mucorales</taxon>
        <taxon>Mucorineae</taxon>
        <taxon>Choanephoraceae</taxon>
        <taxon>Choanephoroideae</taxon>
        <taxon>Choanephora</taxon>
    </lineage>
</organism>
<dbReference type="OrthoDB" id="2282604at2759"/>
<sequence>MSLCSSQQQEKQTIDFILDDKRTPATPEDGRFPMIVDTSDPTSNRLSNYQQYIHHYGKPASQESLVDTRPPPTPTELQYIKRIHTLMTLVAKQTKEIQSLRSIIEAYSQNELNYTESHSCCGNDSCNISRKRNKHCS</sequence>
<evidence type="ECO:0000256" key="1">
    <source>
        <dbReference type="SAM" id="MobiDB-lite"/>
    </source>
</evidence>
<protein>
    <submittedName>
        <fullName evidence="2">Uncharacterized protein</fullName>
    </submittedName>
</protein>
<dbReference type="Proteomes" id="UP000093000">
    <property type="component" value="Unassembled WGS sequence"/>
</dbReference>
<dbReference type="EMBL" id="LUGH01000826">
    <property type="protein sequence ID" value="OBZ82622.1"/>
    <property type="molecule type" value="Genomic_DNA"/>
</dbReference>
<dbReference type="InParanoid" id="A0A1C7N0M8"/>
<evidence type="ECO:0000313" key="2">
    <source>
        <dbReference type="EMBL" id="OBZ82622.1"/>
    </source>
</evidence>
<name>A0A1C7N0M8_9FUNG</name>
<gene>
    <name evidence="2" type="ORF">A0J61_09330</name>
</gene>
<accession>A0A1C7N0M8</accession>
<proteinExistence type="predicted"/>
<feature type="region of interest" description="Disordered" evidence="1">
    <location>
        <begin position="21"/>
        <end position="44"/>
    </location>
</feature>
<evidence type="ECO:0000313" key="3">
    <source>
        <dbReference type="Proteomes" id="UP000093000"/>
    </source>
</evidence>
<dbReference type="AlphaFoldDB" id="A0A1C7N0M8"/>
<comment type="caution">
    <text evidence="2">The sequence shown here is derived from an EMBL/GenBank/DDBJ whole genome shotgun (WGS) entry which is preliminary data.</text>
</comment>
<keyword evidence="3" id="KW-1185">Reference proteome</keyword>